<dbReference type="GO" id="GO:0051989">
    <property type="term" value="F:coproporphyrinogen dehydrogenase activity"/>
    <property type="evidence" value="ECO:0007669"/>
    <property type="project" value="UniProtKB-EC"/>
</dbReference>
<keyword evidence="7 14" id="KW-0949">S-adenosyl-L-methionine</keyword>
<dbReference type="PROSITE" id="PS51918">
    <property type="entry name" value="RADICAL_SAM"/>
    <property type="match status" value="1"/>
</dbReference>
<comment type="subcellular location">
    <subcellularLocation>
        <location evidence="1 14">Cytoplasm</location>
    </subcellularLocation>
</comment>
<evidence type="ECO:0000256" key="11">
    <source>
        <dbReference type="ARBA" id="ARBA00023014"/>
    </source>
</evidence>
<keyword evidence="8 14" id="KW-0479">Metal-binding</keyword>
<comment type="subunit">
    <text evidence="4">Monomer.</text>
</comment>
<feature type="binding site" evidence="15">
    <location>
        <position position="210"/>
    </location>
    <ligand>
        <name>S-adenosyl-L-methionine</name>
        <dbReference type="ChEBI" id="CHEBI:59789"/>
        <label>2</label>
    </ligand>
</feature>
<feature type="binding site" evidence="15">
    <location>
        <position position="185"/>
    </location>
    <ligand>
        <name>S-adenosyl-L-methionine</name>
        <dbReference type="ChEBI" id="CHEBI:59789"/>
        <label>2</label>
    </ligand>
</feature>
<feature type="binding site" evidence="15">
    <location>
        <begin position="66"/>
        <end position="68"/>
    </location>
    <ligand>
        <name>S-adenosyl-L-methionine</name>
        <dbReference type="ChEBI" id="CHEBI:59789"/>
        <label>2</label>
    </ligand>
</feature>
<dbReference type="SUPFAM" id="SSF102114">
    <property type="entry name" value="Radical SAM enzymes"/>
    <property type="match status" value="1"/>
</dbReference>
<evidence type="ECO:0000256" key="7">
    <source>
        <dbReference type="ARBA" id="ARBA00022691"/>
    </source>
</evidence>
<evidence type="ECO:0000256" key="15">
    <source>
        <dbReference type="PIRSR" id="PIRSR000167-1"/>
    </source>
</evidence>
<evidence type="ECO:0000256" key="1">
    <source>
        <dbReference type="ARBA" id="ARBA00004496"/>
    </source>
</evidence>
<dbReference type="SFLD" id="SFLDG01065">
    <property type="entry name" value="anaerobic_coproporphyrinogen-I"/>
    <property type="match status" value="1"/>
</dbReference>
<dbReference type="InterPro" id="IPR006638">
    <property type="entry name" value="Elp3/MiaA/NifB-like_rSAM"/>
</dbReference>
<dbReference type="NCBIfam" id="TIGR00538">
    <property type="entry name" value="hemN"/>
    <property type="match status" value="1"/>
</dbReference>
<feature type="binding site" evidence="15">
    <location>
        <position position="244"/>
    </location>
    <ligand>
        <name>S-adenosyl-L-methionine</name>
        <dbReference type="ChEBI" id="CHEBI:59789"/>
        <label>2</label>
    </ligand>
</feature>
<evidence type="ECO:0000256" key="6">
    <source>
        <dbReference type="ARBA" id="ARBA00022490"/>
    </source>
</evidence>
<feature type="binding site" evidence="16">
    <location>
        <position position="64"/>
    </location>
    <ligand>
        <name>[4Fe-4S] cluster</name>
        <dbReference type="ChEBI" id="CHEBI:49883"/>
        <note>4Fe-4S-S-AdoMet</note>
    </ligand>
</feature>
<evidence type="ECO:0000256" key="3">
    <source>
        <dbReference type="ARBA" id="ARBA00005493"/>
    </source>
</evidence>
<dbReference type="GO" id="GO:0005737">
    <property type="term" value="C:cytoplasm"/>
    <property type="evidence" value="ECO:0007669"/>
    <property type="project" value="UniProtKB-SubCell"/>
</dbReference>
<feature type="domain" description="Radical SAM core" evidence="17">
    <location>
        <begin position="45"/>
        <end position="284"/>
    </location>
</feature>
<keyword evidence="9 14" id="KW-0560">Oxidoreductase</keyword>
<dbReference type="Proteomes" id="UP000298058">
    <property type="component" value="Unassembled WGS sequence"/>
</dbReference>
<evidence type="ECO:0000256" key="14">
    <source>
        <dbReference type="PIRNR" id="PIRNR000167"/>
    </source>
</evidence>
<dbReference type="PIRSF" id="PIRSF000167">
    <property type="entry name" value="HemN"/>
    <property type="match status" value="1"/>
</dbReference>
<keyword evidence="12 14" id="KW-0627">Porphyrin biosynthesis</keyword>
<dbReference type="SMART" id="SM00729">
    <property type="entry name" value="Elp3"/>
    <property type="match status" value="1"/>
</dbReference>
<evidence type="ECO:0000256" key="4">
    <source>
        <dbReference type="ARBA" id="ARBA00011245"/>
    </source>
</evidence>
<dbReference type="Pfam" id="PF04055">
    <property type="entry name" value="Radical_SAM"/>
    <property type="match status" value="1"/>
</dbReference>
<comment type="catalytic activity">
    <reaction evidence="13 14">
        <text>coproporphyrinogen III + 2 S-adenosyl-L-methionine = protoporphyrinogen IX + 2 5'-deoxyadenosine + 2 L-methionine + 2 CO2</text>
        <dbReference type="Rhea" id="RHEA:15425"/>
        <dbReference type="ChEBI" id="CHEBI:16526"/>
        <dbReference type="ChEBI" id="CHEBI:17319"/>
        <dbReference type="ChEBI" id="CHEBI:57307"/>
        <dbReference type="ChEBI" id="CHEBI:57309"/>
        <dbReference type="ChEBI" id="CHEBI:57844"/>
        <dbReference type="ChEBI" id="CHEBI:59789"/>
        <dbReference type="EC" id="1.3.98.3"/>
    </reaction>
</comment>
<feature type="binding site" evidence="16">
    <location>
        <position position="67"/>
    </location>
    <ligand>
        <name>[4Fe-4S] cluster</name>
        <dbReference type="ChEBI" id="CHEBI:49883"/>
        <note>4Fe-4S-S-AdoMet</note>
    </ligand>
</feature>
<feature type="binding site" evidence="15">
    <location>
        <position position="173"/>
    </location>
    <ligand>
        <name>S-adenosyl-L-methionine</name>
        <dbReference type="ChEBI" id="CHEBI:59789"/>
        <label>2</label>
    </ligand>
</feature>
<keyword evidence="11 14" id="KW-0411">Iron-sulfur</keyword>
<evidence type="ECO:0000313" key="19">
    <source>
        <dbReference type="Proteomes" id="UP000298058"/>
    </source>
</evidence>
<evidence type="ECO:0000256" key="16">
    <source>
        <dbReference type="PIRSR" id="PIRSR000167-2"/>
    </source>
</evidence>
<sequence>MLTRSELLKKYDIPAPRYTSYPTVPYWTENPTVEEWQSSLKRNLSDPNANYSLYVHIPFCETLCTFCGCNTSITKNHSVEEPYLNSVLKEFDLYLEKIPEFKTRKLGELHLGGGTPTYLSESHLEKLVSHITNSVPLRENPEFSLEVDPRRTRKSQLEILYKYGFKRISLGVQDFDPEVQRLVNRIQPYENTEDVTEAARELGYTSVNFDLIYGLPKQTLRSMEESIRLTLKLKPDRIAFYSYAHVPWIKASQRLFTETDLPAAEEKREFYELGRSLFEKAGYKEIGMDHFALPEDSLWRSSLQGKLHRNFMGYSSHKTNVLLGIGASAISETADCFFQNEKLEIKYRKKLEEGILPGLRGHKLNLSDENRKLLILELMTTWKVDVPSEWMDDAKQYLNEMESDGLILWNDSLLSITEAGKPFLRIVSTVFDEKLRQSKPNTPLFSKAI</sequence>
<feature type="binding site" evidence="15">
    <location>
        <position position="54"/>
    </location>
    <ligand>
        <name>S-adenosyl-L-methionine</name>
        <dbReference type="ChEBI" id="CHEBI:59789"/>
        <label>1</label>
    </ligand>
</feature>
<name>A0A4R9M7F8_9LEPT</name>
<evidence type="ECO:0000256" key="2">
    <source>
        <dbReference type="ARBA" id="ARBA00004785"/>
    </source>
</evidence>
<feature type="binding site" evidence="16">
    <location>
        <position position="60"/>
    </location>
    <ligand>
        <name>[4Fe-4S] cluster</name>
        <dbReference type="ChEBI" id="CHEBI:49883"/>
        <note>4Fe-4S-S-AdoMet</note>
    </ligand>
</feature>
<dbReference type="CDD" id="cd01335">
    <property type="entry name" value="Radical_SAM"/>
    <property type="match status" value="1"/>
</dbReference>
<keyword evidence="5 14" id="KW-0004">4Fe-4S</keyword>
<evidence type="ECO:0000313" key="18">
    <source>
        <dbReference type="EMBL" id="TGN20558.1"/>
    </source>
</evidence>
<dbReference type="GO" id="GO:0006782">
    <property type="term" value="P:protoporphyrinogen IX biosynthetic process"/>
    <property type="evidence" value="ECO:0007669"/>
    <property type="project" value="UniProtKB-UniPathway"/>
</dbReference>
<evidence type="ECO:0000256" key="9">
    <source>
        <dbReference type="ARBA" id="ARBA00023002"/>
    </source>
</evidence>
<evidence type="ECO:0000256" key="8">
    <source>
        <dbReference type="ARBA" id="ARBA00022723"/>
    </source>
</evidence>
<evidence type="ECO:0000256" key="10">
    <source>
        <dbReference type="ARBA" id="ARBA00023004"/>
    </source>
</evidence>
<comment type="caution">
    <text evidence="18">The sequence shown here is derived from an EMBL/GenBank/DDBJ whole genome shotgun (WGS) entry which is preliminary data.</text>
</comment>
<dbReference type="EMBL" id="RQHW01000010">
    <property type="protein sequence ID" value="TGN20558.1"/>
    <property type="molecule type" value="Genomic_DNA"/>
</dbReference>
<organism evidence="18 19">
    <name type="scientific">Leptospira idonii</name>
    <dbReference type="NCBI Taxonomy" id="1193500"/>
    <lineage>
        <taxon>Bacteria</taxon>
        <taxon>Pseudomonadati</taxon>
        <taxon>Spirochaetota</taxon>
        <taxon>Spirochaetia</taxon>
        <taxon>Leptospirales</taxon>
        <taxon>Leptospiraceae</taxon>
        <taxon>Leptospira</taxon>
    </lineage>
</organism>
<dbReference type="SFLD" id="SFLDG01082">
    <property type="entry name" value="B12-binding_domain_containing"/>
    <property type="match status" value="1"/>
</dbReference>
<dbReference type="AlphaFoldDB" id="A0A4R9M7F8"/>
<dbReference type="OrthoDB" id="9808022at2"/>
<dbReference type="GO" id="GO:0004109">
    <property type="term" value="F:coproporphyrinogen oxidase activity"/>
    <property type="evidence" value="ECO:0007669"/>
    <property type="project" value="InterPro"/>
</dbReference>
<feature type="binding site" evidence="15">
    <location>
        <position position="330"/>
    </location>
    <ligand>
        <name>S-adenosyl-L-methionine</name>
        <dbReference type="ChEBI" id="CHEBI:59789"/>
        <label>1</label>
    </ligand>
</feature>
<dbReference type="PANTHER" id="PTHR13932:SF6">
    <property type="entry name" value="OXYGEN-INDEPENDENT COPROPORPHYRINOGEN III OXIDASE"/>
    <property type="match status" value="1"/>
</dbReference>
<dbReference type="PANTHER" id="PTHR13932">
    <property type="entry name" value="COPROPORPHYRINIGEN III OXIDASE"/>
    <property type="match status" value="1"/>
</dbReference>
<accession>A0A4R9M7F8</accession>
<dbReference type="GO" id="GO:0046872">
    <property type="term" value="F:metal ion binding"/>
    <property type="evidence" value="ECO:0007669"/>
    <property type="project" value="UniProtKB-KW"/>
</dbReference>
<keyword evidence="6 14" id="KW-0963">Cytoplasm</keyword>
<protein>
    <recommendedName>
        <fullName evidence="14">Coproporphyrinogen-III oxidase</fullName>
        <ecNumber evidence="14">1.3.98.3</ecNumber>
    </recommendedName>
</protein>
<dbReference type="GO" id="GO:0051539">
    <property type="term" value="F:4 iron, 4 sulfur cluster binding"/>
    <property type="evidence" value="ECO:0007669"/>
    <property type="project" value="UniProtKB-KW"/>
</dbReference>
<dbReference type="UniPathway" id="UPA00251">
    <property type="reaction ID" value="UER00323"/>
</dbReference>
<reference evidence="18" key="1">
    <citation type="journal article" date="2019" name="PLoS Negl. Trop. Dis.">
        <title>Revisiting the worldwide diversity of Leptospira species in the environment.</title>
        <authorList>
            <person name="Vincent A.T."/>
            <person name="Schiettekatte O."/>
            <person name="Bourhy P."/>
            <person name="Veyrier F.J."/>
            <person name="Picardeau M."/>
        </authorList>
    </citation>
    <scope>NUCLEOTIDE SEQUENCE [LARGE SCALE GENOMIC DNA]</scope>
    <source>
        <strain evidence="18">201300427</strain>
    </source>
</reference>
<dbReference type="Gene3D" id="1.10.10.920">
    <property type="match status" value="1"/>
</dbReference>
<dbReference type="Gene3D" id="3.20.20.70">
    <property type="entry name" value="Aldolase class I"/>
    <property type="match status" value="1"/>
</dbReference>
<feature type="binding site" evidence="15">
    <location>
        <position position="113"/>
    </location>
    <ligand>
        <name>S-adenosyl-L-methionine</name>
        <dbReference type="ChEBI" id="CHEBI:59789"/>
        <label>1</label>
    </ligand>
</feature>
<dbReference type="EC" id="1.3.98.3" evidence="14"/>
<comment type="cofactor">
    <cofactor evidence="14 16">
        <name>[4Fe-4S] cluster</name>
        <dbReference type="ChEBI" id="CHEBI:49883"/>
    </cofactor>
    <text evidence="14 16">Binds 1 [4Fe-4S] cluster. The cluster is coordinated with 3 cysteines and an exchangeable S-adenosyl-L-methionine.</text>
</comment>
<dbReference type="InterPro" id="IPR013785">
    <property type="entry name" value="Aldolase_TIM"/>
</dbReference>
<feature type="binding site" evidence="15">
    <location>
        <position position="146"/>
    </location>
    <ligand>
        <name>S-adenosyl-L-methionine</name>
        <dbReference type="ChEBI" id="CHEBI:59789"/>
        <label>1</label>
    </ligand>
</feature>
<evidence type="ECO:0000256" key="12">
    <source>
        <dbReference type="ARBA" id="ARBA00023244"/>
    </source>
</evidence>
<evidence type="ECO:0000256" key="5">
    <source>
        <dbReference type="ARBA" id="ARBA00022485"/>
    </source>
</evidence>
<gene>
    <name evidence="18" type="primary">hemN</name>
    <name evidence="18" type="ORF">EHS15_02905</name>
</gene>
<evidence type="ECO:0000256" key="13">
    <source>
        <dbReference type="ARBA" id="ARBA00048321"/>
    </source>
</evidence>
<dbReference type="SFLD" id="SFLDS00029">
    <property type="entry name" value="Radical_SAM"/>
    <property type="match status" value="1"/>
</dbReference>
<comment type="pathway">
    <text evidence="2 14">Porphyrin-containing compound metabolism; protoporphyrin-IX biosynthesis; protoporphyrinogen-IX from coproporphyrinogen-III (AdoMet route): step 1/1.</text>
</comment>
<dbReference type="InterPro" id="IPR007197">
    <property type="entry name" value="rSAM"/>
</dbReference>
<dbReference type="InterPro" id="IPR004558">
    <property type="entry name" value="Coprogen_oxidase_HemN"/>
</dbReference>
<keyword evidence="19" id="KW-1185">Reference proteome</keyword>
<proteinExistence type="inferred from homology"/>
<feature type="binding site" evidence="15">
    <location>
        <begin position="114"/>
        <end position="115"/>
    </location>
    <ligand>
        <name>S-adenosyl-L-methionine</name>
        <dbReference type="ChEBI" id="CHEBI:59789"/>
        <label>2</label>
    </ligand>
</feature>
<evidence type="ECO:0000259" key="17">
    <source>
        <dbReference type="PROSITE" id="PS51918"/>
    </source>
</evidence>
<dbReference type="InterPro" id="IPR034505">
    <property type="entry name" value="Coproporphyrinogen-III_oxidase"/>
</dbReference>
<dbReference type="RefSeq" id="WP_135759045.1">
    <property type="nucleotide sequence ID" value="NZ_RQHW01000010.1"/>
</dbReference>
<keyword evidence="10 14" id="KW-0408">Iron</keyword>
<comment type="similarity">
    <text evidence="3 14">Belongs to the anaerobic coproporphyrinogen-III oxidase family.</text>
</comment>
<dbReference type="InterPro" id="IPR058240">
    <property type="entry name" value="rSAM_sf"/>
</dbReference>